<keyword evidence="2" id="KW-1185">Reference proteome</keyword>
<evidence type="ECO:0000313" key="1">
    <source>
        <dbReference type="EMBL" id="KAK7315341.1"/>
    </source>
</evidence>
<dbReference type="AlphaFoldDB" id="A0AAN9KFA2"/>
<dbReference type="Proteomes" id="UP001367508">
    <property type="component" value="Unassembled WGS sequence"/>
</dbReference>
<proteinExistence type="predicted"/>
<sequence length="104" mass="11795">MKRVSVEFLRQPASASSVLRVGEPERETPMPLYSTTLLFRVELEPAFRLLPASSTDSSLMQLFHGTEVVARLGGNNASIEFQQLSSKLLTRLFHKQNFPQYRPD</sequence>
<evidence type="ECO:0000313" key="2">
    <source>
        <dbReference type="Proteomes" id="UP001367508"/>
    </source>
</evidence>
<dbReference type="EMBL" id="JAYMYQ010000008">
    <property type="protein sequence ID" value="KAK7315341.1"/>
    <property type="molecule type" value="Genomic_DNA"/>
</dbReference>
<comment type="caution">
    <text evidence="1">The sequence shown here is derived from an EMBL/GenBank/DDBJ whole genome shotgun (WGS) entry which is preliminary data.</text>
</comment>
<gene>
    <name evidence="1" type="ORF">VNO77_33882</name>
</gene>
<accession>A0AAN9KFA2</accession>
<protein>
    <submittedName>
        <fullName evidence="1">Uncharacterized protein</fullName>
    </submittedName>
</protein>
<reference evidence="1 2" key="1">
    <citation type="submission" date="2024-01" db="EMBL/GenBank/DDBJ databases">
        <title>The genomes of 5 underutilized Papilionoideae crops provide insights into root nodulation and disease resistanc.</title>
        <authorList>
            <person name="Jiang F."/>
        </authorList>
    </citation>
    <scope>NUCLEOTIDE SEQUENCE [LARGE SCALE GENOMIC DNA]</scope>
    <source>
        <strain evidence="1">LVBAO_FW01</strain>
        <tissue evidence="1">Leaves</tissue>
    </source>
</reference>
<name>A0AAN9KFA2_CANGL</name>
<organism evidence="1 2">
    <name type="scientific">Canavalia gladiata</name>
    <name type="common">Sword bean</name>
    <name type="synonym">Dolichos gladiatus</name>
    <dbReference type="NCBI Taxonomy" id="3824"/>
    <lineage>
        <taxon>Eukaryota</taxon>
        <taxon>Viridiplantae</taxon>
        <taxon>Streptophyta</taxon>
        <taxon>Embryophyta</taxon>
        <taxon>Tracheophyta</taxon>
        <taxon>Spermatophyta</taxon>
        <taxon>Magnoliopsida</taxon>
        <taxon>eudicotyledons</taxon>
        <taxon>Gunneridae</taxon>
        <taxon>Pentapetalae</taxon>
        <taxon>rosids</taxon>
        <taxon>fabids</taxon>
        <taxon>Fabales</taxon>
        <taxon>Fabaceae</taxon>
        <taxon>Papilionoideae</taxon>
        <taxon>50 kb inversion clade</taxon>
        <taxon>NPAAA clade</taxon>
        <taxon>indigoferoid/millettioid clade</taxon>
        <taxon>Phaseoleae</taxon>
        <taxon>Canavalia</taxon>
    </lineage>
</organism>